<dbReference type="EMBL" id="JAGETR010000037">
    <property type="protein sequence ID" value="MBO2006720.1"/>
    <property type="molecule type" value="Genomic_DNA"/>
</dbReference>
<name>A0A939NNU9_SERMA</name>
<comment type="caution">
    <text evidence="2">The sequence shown here is derived from an EMBL/GenBank/DDBJ whole genome shotgun (WGS) entry which is preliminary data.</text>
</comment>
<evidence type="ECO:0000313" key="2">
    <source>
        <dbReference type="EMBL" id="MBO2006720.1"/>
    </source>
</evidence>
<evidence type="ECO:0000256" key="1">
    <source>
        <dbReference type="SAM" id="MobiDB-lite"/>
    </source>
</evidence>
<organism evidence="2">
    <name type="scientific">Serratia marcescens</name>
    <dbReference type="NCBI Taxonomy" id="615"/>
    <lineage>
        <taxon>Bacteria</taxon>
        <taxon>Pseudomonadati</taxon>
        <taxon>Pseudomonadota</taxon>
        <taxon>Gammaproteobacteria</taxon>
        <taxon>Enterobacterales</taxon>
        <taxon>Yersiniaceae</taxon>
        <taxon>Serratia</taxon>
    </lineage>
</organism>
<reference evidence="2" key="1">
    <citation type="submission" date="2021-03" db="EMBL/GenBank/DDBJ databases">
        <title>Molecular epidemiology and mechanisms of colistin and carbapenem resistance in Enterobacteriaceae from clinical isolates, the environment and porcine samples in Pretoria, South Africa.</title>
        <authorList>
            <person name="Bogoshi D."/>
            <person name="Mbelle N.M."/>
            <person name="Naidoo V."/>
            <person name="Osei Sekyere J."/>
        </authorList>
    </citation>
    <scope>NUCLEOTIDE SEQUENCE</scope>
    <source>
        <strain evidence="2">C080</strain>
    </source>
</reference>
<feature type="region of interest" description="Disordered" evidence="1">
    <location>
        <begin position="79"/>
        <end position="108"/>
    </location>
</feature>
<feature type="non-terminal residue" evidence="2">
    <location>
        <position position="184"/>
    </location>
</feature>
<dbReference type="AlphaFoldDB" id="A0A939NNU9"/>
<accession>A0A939NNU9</accession>
<gene>
    <name evidence="2" type="ORF">J4732_06695</name>
</gene>
<sequence>MYRGFESLTAKFKKKAGFASGFFAGAPPKGEKLSVHKTPVLTANGGPQGGAANLTAKFKEKAPDSRPCFFAWCTAEGRPRQGSTSAFWTANGGPASERSESSPSHRQIQRKHGFASSFTWCTDERAASFPLCDSDLHYRRLSTNFTADFLTHSWHVPCRSRSFQQSAHGLSGRTKHRNYSDRIG</sequence>
<proteinExistence type="predicted"/>
<protein>
    <submittedName>
        <fullName evidence="2">Uncharacterized protein</fullName>
    </submittedName>
</protein>